<dbReference type="RefSeq" id="WP_124935432.1">
    <property type="nucleotide sequence ID" value="NZ_RJVQ01000001.1"/>
</dbReference>
<evidence type="ECO:0000256" key="3">
    <source>
        <dbReference type="ARBA" id="ARBA00023143"/>
    </source>
</evidence>
<evidence type="ECO:0000313" key="6">
    <source>
        <dbReference type="EMBL" id="RQW64782.1"/>
    </source>
</evidence>
<dbReference type="OrthoDB" id="5915058at2"/>
<gene>
    <name evidence="6" type="ORF">EES38_01675</name>
</gene>
<comment type="caution">
    <text evidence="6">The sequence shown here is derived from an EMBL/GenBank/DDBJ whole genome shotgun (WGS) entry which is preliminary data.</text>
</comment>
<dbReference type="Pfam" id="PF07238">
    <property type="entry name" value="PilZ"/>
    <property type="match status" value="1"/>
</dbReference>
<keyword evidence="2" id="KW-0547">Nucleotide-binding</keyword>
<feature type="domain" description="Type III secretion system flagellar brake protein YcgR PilZN" evidence="5">
    <location>
        <begin position="17"/>
        <end position="105"/>
    </location>
</feature>
<keyword evidence="3" id="KW-0975">Bacterial flagellum</keyword>
<evidence type="ECO:0000256" key="1">
    <source>
        <dbReference type="ARBA" id="ARBA00022636"/>
    </source>
</evidence>
<reference evidence="6 7" key="1">
    <citation type="submission" date="2018-11" db="EMBL/GenBank/DDBJ databases">
        <title>Vibrio LJC006 sp. nov., isolated from seawater during the bloom of the enteromorpha.</title>
        <authorList>
            <person name="Liang J."/>
        </authorList>
    </citation>
    <scope>NUCLEOTIDE SEQUENCE [LARGE SCALE GENOMIC DNA]</scope>
    <source>
        <strain evidence="6 7">LJC006</strain>
    </source>
</reference>
<keyword evidence="6" id="KW-0282">Flagellum</keyword>
<dbReference type="InterPro" id="IPR009926">
    <property type="entry name" value="T3SS_YcgR_PilZN"/>
</dbReference>
<dbReference type="EMBL" id="RJVQ01000001">
    <property type="protein sequence ID" value="RQW64782.1"/>
    <property type="molecule type" value="Genomic_DNA"/>
</dbReference>
<name>A0A3N9U507_9VIBR</name>
<dbReference type="AlphaFoldDB" id="A0A3N9U507"/>
<dbReference type="Gene3D" id="2.30.110.10">
    <property type="entry name" value="Electron Transport, Fmn-binding Protein, Chain A"/>
    <property type="match status" value="1"/>
</dbReference>
<organism evidence="6 7">
    <name type="scientific">Vibrio viridaestus</name>
    <dbReference type="NCBI Taxonomy" id="2487322"/>
    <lineage>
        <taxon>Bacteria</taxon>
        <taxon>Pseudomonadati</taxon>
        <taxon>Pseudomonadota</taxon>
        <taxon>Gammaproteobacteria</taxon>
        <taxon>Vibrionales</taxon>
        <taxon>Vibrionaceae</taxon>
        <taxon>Vibrio</taxon>
    </lineage>
</organism>
<dbReference type="Proteomes" id="UP000281112">
    <property type="component" value="Unassembled WGS sequence"/>
</dbReference>
<proteinExistence type="predicted"/>
<dbReference type="InterPro" id="IPR009875">
    <property type="entry name" value="PilZ_domain"/>
</dbReference>
<accession>A0A3N9U507</accession>
<dbReference type="InterPro" id="IPR012349">
    <property type="entry name" value="Split_barrel_FMN-bd"/>
</dbReference>
<protein>
    <submittedName>
        <fullName evidence="6">Flagellar brake protein</fullName>
    </submittedName>
</protein>
<evidence type="ECO:0000259" key="4">
    <source>
        <dbReference type="Pfam" id="PF07238"/>
    </source>
</evidence>
<feature type="domain" description="PilZ" evidence="4">
    <location>
        <begin position="114"/>
        <end position="199"/>
    </location>
</feature>
<keyword evidence="6" id="KW-0966">Cell projection</keyword>
<dbReference type="Gene3D" id="2.40.10.220">
    <property type="entry name" value="predicted glycosyltransferase like domains"/>
    <property type="match status" value="1"/>
</dbReference>
<keyword evidence="1" id="KW-0973">c-di-GMP</keyword>
<evidence type="ECO:0000256" key="2">
    <source>
        <dbReference type="ARBA" id="ARBA00022741"/>
    </source>
</evidence>
<evidence type="ECO:0000259" key="5">
    <source>
        <dbReference type="Pfam" id="PF12945"/>
    </source>
</evidence>
<dbReference type="Pfam" id="PF12945">
    <property type="entry name" value="PilZNR"/>
    <property type="match status" value="1"/>
</dbReference>
<dbReference type="SUPFAM" id="SSF141371">
    <property type="entry name" value="PilZ domain-like"/>
    <property type="match status" value="2"/>
</dbReference>
<keyword evidence="7" id="KW-1185">Reference proteome</keyword>
<dbReference type="GO" id="GO:0035438">
    <property type="term" value="F:cyclic-di-GMP binding"/>
    <property type="evidence" value="ECO:0007669"/>
    <property type="project" value="InterPro"/>
</dbReference>
<keyword evidence="6" id="KW-0969">Cilium</keyword>
<sequence>MVHQQYMEKLLEFIPAGTKVFITLEFGESETYNFQSQLIGYKNHQCIIIDYPKRVLQDLIIRKLRNIRATVRAKSNSELGHVIAFRTNILDISTQPFPMIFLKMPHDYMSKAIREHHRFKFSVPVEVHENERCHKGRLIDFSVSGCGVLMDMPSFIEQGDEVEIKMALIGENNSHFTGKVINIIPHKSNCVLGVSFDDVMPFDTDLKSALFEHCHPDVN</sequence>
<evidence type="ECO:0000313" key="7">
    <source>
        <dbReference type="Proteomes" id="UP000281112"/>
    </source>
</evidence>